<gene>
    <name evidence="7" type="ORF">SAMN05443292_0598</name>
</gene>
<dbReference type="InterPro" id="IPR050320">
    <property type="entry name" value="N5-glutamine_MTase"/>
</dbReference>
<keyword evidence="3 7" id="KW-0808">Transferase</keyword>
<evidence type="ECO:0000256" key="4">
    <source>
        <dbReference type="ARBA" id="ARBA00022691"/>
    </source>
</evidence>
<dbReference type="InterPro" id="IPR029063">
    <property type="entry name" value="SAM-dependent_MTases_sf"/>
</dbReference>
<dbReference type="InterPro" id="IPR007848">
    <property type="entry name" value="Small_mtfrase_dom"/>
</dbReference>
<evidence type="ECO:0000259" key="6">
    <source>
        <dbReference type="Pfam" id="PF05175"/>
    </source>
</evidence>
<dbReference type="InterPro" id="IPR004556">
    <property type="entry name" value="HemK-like"/>
</dbReference>
<sequence>MTLEKLKSTFSAELSEIYTLSEILELFSIFVEEKLNFSKIELRNNLSSKLSGDISNYFLDILKQLKNEIPYQYILGKSEFFGLNFKVSSAVLIPRPETEELLELAIRKIKESRKNIQELKSDNYDKSFKILDIGTGSGIIPIILKKYFQDAEISSIDFSQEALEIAKQNAENYDLKIDFIFGDYLSNNLSEKYDVIISNPPYIGLNEENEIEDSVKNKEPKIALFSPTSDPLIFYKKIAEDAKQFLNDNGQIFLEINQKLGKETLALFQNFSHSELLKDMSGNDRFIFVIK</sequence>
<keyword evidence="4" id="KW-0949">S-adenosyl-L-methionine</keyword>
<dbReference type="EMBL" id="FOQT01000001">
    <property type="protein sequence ID" value="SFH88289.1"/>
    <property type="molecule type" value="Genomic_DNA"/>
</dbReference>
<dbReference type="GO" id="GO:0003676">
    <property type="term" value="F:nucleic acid binding"/>
    <property type="evidence" value="ECO:0007669"/>
    <property type="project" value="InterPro"/>
</dbReference>
<dbReference type="Pfam" id="PF05175">
    <property type="entry name" value="MTS"/>
    <property type="match status" value="1"/>
</dbReference>
<evidence type="ECO:0000313" key="8">
    <source>
        <dbReference type="Proteomes" id="UP000198931"/>
    </source>
</evidence>
<dbReference type="PANTHER" id="PTHR18895:SF74">
    <property type="entry name" value="MTRF1L RELEASE FACTOR GLUTAMINE METHYLTRANSFERASE"/>
    <property type="match status" value="1"/>
</dbReference>
<feature type="domain" description="Methyltransferase small" evidence="6">
    <location>
        <begin position="122"/>
        <end position="202"/>
    </location>
</feature>
<dbReference type="CDD" id="cd02440">
    <property type="entry name" value="AdoMet_MTases"/>
    <property type="match status" value="1"/>
</dbReference>
<protein>
    <recommendedName>
        <fullName evidence="1">peptide chain release factor N(5)-glutamine methyltransferase</fullName>
        <ecNumber evidence="1">2.1.1.297</ecNumber>
    </recommendedName>
</protein>
<dbReference type="PANTHER" id="PTHR18895">
    <property type="entry name" value="HEMK METHYLTRANSFERASE"/>
    <property type="match status" value="1"/>
</dbReference>
<dbReference type="Gene3D" id="3.40.50.150">
    <property type="entry name" value="Vaccinia Virus protein VP39"/>
    <property type="match status" value="1"/>
</dbReference>
<dbReference type="RefSeq" id="WP_090078661.1">
    <property type="nucleotide sequence ID" value="NZ_FOQT01000001.1"/>
</dbReference>
<dbReference type="GO" id="GO:0102559">
    <property type="term" value="F:peptide chain release factor N(5)-glutamine methyltransferase activity"/>
    <property type="evidence" value="ECO:0007669"/>
    <property type="project" value="UniProtKB-EC"/>
</dbReference>
<evidence type="ECO:0000256" key="5">
    <source>
        <dbReference type="ARBA" id="ARBA00048391"/>
    </source>
</evidence>
<dbReference type="Gene3D" id="1.10.8.10">
    <property type="entry name" value="DNA helicase RuvA subunit, C-terminal domain"/>
    <property type="match status" value="1"/>
</dbReference>
<dbReference type="PROSITE" id="PS00092">
    <property type="entry name" value="N6_MTASE"/>
    <property type="match status" value="1"/>
</dbReference>
<accession>A0A1I3DNX9</accession>
<evidence type="ECO:0000256" key="1">
    <source>
        <dbReference type="ARBA" id="ARBA00012771"/>
    </source>
</evidence>
<name>A0A1I3DNX9_9FLAO</name>
<evidence type="ECO:0000256" key="2">
    <source>
        <dbReference type="ARBA" id="ARBA00022603"/>
    </source>
</evidence>
<comment type="catalytic activity">
    <reaction evidence="5">
        <text>L-glutaminyl-[peptide chain release factor] + S-adenosyl-L-methionine = N(5)-methyl-L-glutaminyl-[peptide chain release factor] + S-adenosyl-L-homocysteine + H(+)</text>
        <dbReference type="Rhea" id="RHEA:42896"/>
        <dbReference type="Rhea" id="RHEA-COMP:10271"/>
        <dbReference type="Rhea" id="RHEA-COMP:10272"/>
        <dbReference type="ChEBI" id="CHEBI:15378"/>
        <dbReference type="ChEBI" id="CHEBI:30011"/>
        <dbReference type="ChEBI" id="CHEBI:57856"/>
        <dbReference type="ChEBI" id="CHEBI:59789"/>
        <dbReference type="ChEBI" id="CHEBI:61891"/>
        <dbReference type="EC" id="2.1.1.297"/>
    </reaction>
</comment>
<dbReference type="NCBIfam" id="TIGR00536">
    <property type="entry name" value="hemK_fam"/>
    <property type="match status" value="1"/>
</dbReference>
<organism evidence="7 8">
    <name type="scientific">Halpernia frigidisoli</name>
    <dbReference type="NCBI Taxonomy" id="1125876"/>
    <lineage>
        <taxon>Bacteria</taxon>
        <taxon>Pseudomonadati</taxon>
        <taxon>Bacteroidota</taxon>
        <taxon>Flavobacteriia</taxon>
        <taxon>Flavobacteriales</taxon>
        <taxon>Weeksellaceae</taxon>
        <taxon>Chryseobacterium group</taxon>
        <taxon>Halpernia</taxon>
    </lineage>
</organism>
<dbReference type="AlphaFoldDB" id="A0A1I3DNX9"/>
<dbReference type="EC" id="2.1.1.297" evidence="1"/>
<evidence type="ECO:0000256" key="3">
    <source>
        <dbReference type="ARBA" id="ARBA00022679"/>
    </source>
</evidence>
<dbReference type="SUPFAM" id="SSF53335">
    <property type="entry name" value="S-adenosyl-L-methionine-dependent methyltransferases"/>
    <property type="match status" value="1"/>
</dbReference>
<evidence type="ECO:0000313" key="7">
    <source>
        <dbReference type="EMBL" id="SFH88289.1"/>
    </source>
</evidence>
<proteinExistence type="predicted"/>
<dbReference type="OrthoDB" id="9800643at2"/>
<dbReference type="GO" id="GO:0032259">
    <property type="term" value="P:methylation"/>
    <property type="evidence" value="ECO:0007669"/>
    <property type="project" value="UniProtKB-KW"/>
</dbReference>
<dbReference type="NCBIfam" id="TIGR03534">
    <property type="entry name" value="RF_mod_PrmC"/>
    <property type="match status" value="1"/>
</dbReference>
<keyword evidence="8" id="KW-1185">Reference proteome</keyword>
<reference evidence="7 8" key="1">
    <citation type="submission" date="2016-10" db="EMBL/GenBank/DDBJ databases">
        <authorList>
            <person name="de Groot N.N."/>
        </authorList>
    </citation>
    <scope>NUCLEOTIDE SEQUENCE [LARGE SCALE GENOMIC DNA]</scope>
    <source>
        <strain evidence="7 8">DSM 26000</strain>
    </source>
</reference>
<keyword evidence="2 7" id="KW-0489">Methyltransferase</keyword>
<dbReference type="STRING" id="1125876.SAMN05443292_0598"/>
<dbReference type="InterPro" id="IPR002052">
    <property type="entry name" value="DNA_methylase_N6_adenine_CS"/>
</dbReference>
<dbReference type="InterPro" id="IPR019874">
    <property type="entry name" value="RF_methyltr_PrmC"/>
</dbReference>
<dbReference type="Proteomes" id="UP000198931">
    <property type="component" value="Unassembled WGS sequence"/>
</dbReference>